<name>A0ABP8QIN2_9BACT</name>
<dbReference type="Proteomes" id="UP001501243">
    <property type="component" value="Unassembled WGS sequence"/>
</dbReference>
<proteinExistence type="predicted"/>
<keyword evidence="2" id="KW-1185">Reference proteome</keyword>
<evidence type="ECO:0000313" key="1">
    <source>
        <dbReference type="EMBL" id="GAA4503181.1"/>
    </source>
</evidence>
<evidence type="ECO:0000313" key="2">
    <source>
        <dbReference type="Proteomes" id="UP001501243"/>
    </source>
</evidence>
<dbReference type="InterPro" id="IPR036890">
    <property type="entry name" value="HATPase_C_sf"/>
</dbReference>
<accession>A0ABP8QIN2</accession>
<organism evidence="1 2">
    <name type="scientific">Hymenobacter ginsengisoli</name>
    <dbReference type="NCBI Taxonomy" id="1051626"/>
    <lineage>
        <taxon>Bacteria</taxon>
        <taxon>Pseudomonadati</taxon>
        <taxon>Bacteroidota</taxon>
        <taxon>Cytophagia</taxon>
        <taxon>Cytophagales</taxon>
        <taxon>Hymenobacteraceae</taxon>
        <taxon>Hymenobacter</taxon>
    </lineage>
</organism>
<reference evidence="2" key="1">
    <citation type="journal article" date="2019" name="Int. J. Syst. Evol. Microbiol.">
        <title>The Global Catalogue of Microorganisms (GCM) 10K type strain sequencing project: providing services to taxonomists for standard genome sequencing and annotation.</title>
        <authorList>
            <consortium name="The Broad Institute Genomics Platform"/>
            <consortium name="The Broad Institute Genome Sequencing Center for Infectious Disease"/>
            <person name="Wu L."/>
            <person name="Ma J."/>
        </authorList>
    </citation>
    <scope>NUCLEOTIDE SEQUENCE [LARGE SCALE GENOMIC DNA]</scope>
    <source>
        <strain evidence="2">JCM 17841</strain>
    </source>
</reference>
<dbReference type="EMBL" id="BAABGQ010000006">
    <property type="protein sequence ID" value="GAA4503181.1"/>
    <property type="molecule type" value="Genomic_DNA"/>
</dbReference>
<evidence type="ECO:0008006" key="3">
    <source>
        <dbReference type="Google" id="ProtNLM"/>
    </source>
</evidence>
<gene>
    <name evidence="1" type="ORF">GCM10023172_27600</name>
</gene>
<dbReference type="SUPFAM" id="SSF55874">
    <property type="entry name" value="ATPase domain of HSP90 chaperone/DNA topoisomerase II/histidine kinase"/>
    <property type="match status" value="1"/>
</dbReference>
<protein>
    <recommendedName>
        <fullName evidence="3">Histidine kinase/HSP90-like ATPase domain-containing protein</fullName>
    </recommendedName>
</protein>
<comment type="caution">
    <text evidence="1">The sequence shown here is derived from an EMBL/GenBank/DDBJ whole genome shotgun (WGS) entry which is preliminary data.</text>
</comment>
<sequence length="226" mass="25610">MHLSDPPGYEHTIHFQAFITSPELSDFLLSNRLQRVQAMHPLLTGVRVVIGGTNTVKPHHVTTLACLLDEYRRARIAIRFEEANAVVFDYLRIISFFAQWDTLGNNVEISTFQVATDSTSFILWRAEPTAMNAYIQGAYQHYSTSFFKGKNLTFLTTYLAELFNNVFDHAFNATSSNRVAFGMVQYYPSRRRLFIAVSDFGLGIPKTINHFLTTNGQEPVTATEAL</sequence>